<dbReference type="PANTHER" id="PTHR35755:SF3">
    <property type="entry name" value="EXPRESSED PROTEIN"/>
    <property type="match status" value="1"/>
</dbReference>
<evidence type="ECO:0000256" key="1">
    <source>
        <dbReference type="SAM" id="Phobius"/>
    </source>
</evidence>
<evidence type="ECO:0000313" key="2">
    <source>
        <dbReference type="EMBL" id="KAK2658563.1"/>
    </source>
</evidence>
<sequence length="104" mass="11597">MVNEQQSTSSRPWMLDLVLFVVVLLIAAHVFALLLRNSSHSHSEGRRTKALTIRFGEKEDISSDAEYDSIKTAHLGVGTGRCKGSLKFHYGNRLKVKNKVSLEA</sequence>
<dbReference type="PANTHER" id="PTHR35755">
    <property type="entry name" value="PROTEIN, PUTATIVE-RELATED"/>
    <property type="match status" value="1"/>
</dbReference>
<dbReference type="Proteomes" id="UP001280121">
    <property type="component" value="Unassembled WGS sequence"/>
</dbReference>
<feature type="transmembrane region" description="Helical" evidence="1">
    <location>
        <begin position="12"/>
        <end position="35"/>
    </location>
</feature>
<protein>
    <submittedName>
        <fullName evidence="2">Uncharacterized protein</fullName>
    </submittedName>
</protein>
<keyword evidence="1" id="KW-0472">Membrane</keyword>
<organism evidence="2 3">
    <name type="scientific">Dipteronia dyeriana</name>
    <dbReference type="NCBI Taxonomy" id="168575"/>
    <lineage>
        <taxon>Eukaryota</taxon>
        <taxon>Viridiplantae</taxon>
        <taxon>Streptophyta</taxon>
        <taxon>Embryophyta</taxon>
        <taxon>Tracheophyta</taxon>
        <taxon>Spermatophyta</taxon>
        <taxon>Magnoliopsida</taxon>
        <taxon>eudicotyledons</taxon>
        <taxon>Gunneridae</taxon>
        <taxon>Pentapetalae</taxon>
        <taxon>rosids</taxon>
        <taxon>malvids</taxon>
        <taxon>Sapindales</taxon>
        <taxon>Sapindaceae</taxon>
        <taxon>Hippocastanoideae</taxon>
        <taxon>Acereae</taxon>
        <taxon>Dipteronia</taxon>
    </lineage>
</organism>
<keyword evidence="1" id="KW-0812">Transmembrane</keyword>
<proteinExistence type="predicted"/>
<dbReference type="EMBL" id="JANJYI010000002">
    <property type="protein sequence ID" value="KAK2658563.1"/>
    <property type="molecule type" value="Genomic_DNA"/>
</dbReference>
<name>A0AAD9XFP4_9ROSI</name>
<evidence type="ECO:0000313" key="3">
    <source>
        <dbReference type="Proteomes" id="UP001280121"/>
    </source>
</evidence>
<keyword evidence="3" id="KW-1185">Reference proteome</keyword>
<comment type="caution">
    <text evidence="2">The sequence shown here is derived from an EMBL/GenBank/DDBJ whole genome shotgun (WGS) entry which is preliminary data.</text>
</comment>
<dbReference type="AlphaFoldDB" id="A0AAD9XFP4"/>
<reference evidence="2" key="1">
    <citation type="journal article" date="2023" name="Plant J.">
        <title>Genome sequences and population genomics provide insights into the demographic history, inbreeding, and mutation load of two 'living fossil' tree species of Dipteronia.</title>
        <authorList>
            <person name="Feng Y."/>
            <person name="Comes H.P."/>
            <person name="Chen J."/>
            <person name="Zhu S."/>
            <person name="Lu R."/>
            <person name="Zhang X."/>
            <person name="Li P."/>
            <person name="Qiu J."/>
            <person name="Olsen K.M."/>
            <person name="Qiu Y."/>
        </authorList>
    </citation>
    <scope>NUCLEOTIDE SEQUENCE</scope>
    <source>
        <strain evidence="2">KIB01</strain>
    </source>
</reference>
<gene>
    <name evidence="2" type="ORF">Ddye_005096</name>
</gene>
<accession>A0AAD9XFP4</accession>
<keyword evidence="1" id="KW-1133">Transmembrane helix</keyword>